<proteinExistence type="predicted"/>
<organism evidence="2 3">
    <name type="scientific">Solanum tuberosum</name>
    <name type="common">Potato</name>
    <dbReference type="NCBI Taxonomy" id="4113"/>
    <lineage>
        <taxon>Eukaryota</taxon>
        <taxon>Viridiplantae</taxon>
        <taxon>Streptophyta</taxon>
        <taxon>Embryophyta</taxon>
        <taxon>Tracheophyta</taxon>
        <taxon>Spermatophyta</taxon>
        <taxon>Magnoliopsida</taxon>
        <taxon>eudicotyledons</taxon>
        <taxon>Gunneridae</taxon>
        <taxon>Pentapetalae</taxon>
        <taxon>asterids</taxon>
        <taxon>lamiids</taxon>
        <taxon>Solanales</taxon>
        <taxon>Solanaceae</taxon>
        <taxon>Solanoideae</taxon>
        <taxon>Solaneae</taxon>
        <taxon>Solanum</taxon>
    </lineage>
</organism>
<keyword evidence="3" id="KW-1185">Reference proteome</keyword>
<evidence type="ECO:0000256" key="1">
    <source>
        <dbReference type="SAM" id="MobiDB-lite"/>
    </source>
</evidence>
<reference evidence="2 3" key="1">
    <citation type="journal article" date="2021" name="bioRxiv">
        <title>Chromosome-scale and haplotype-resolved genome assembly of a tetraploid potato cultivar.</title>
        <authorList>
            <person name="Sun H."/>
            <person name="Jiao W.-B."/>
            <person name="Krause K."/>
            <person name="Campoy J.A."/>
            <person name="Goel M."/>
            <person name="Folz-Donahue K."/>
            <person name="Kukat C."/>
            <person name="Huettel B."/>
            <person name="Schneeberger K."/>
        </authorList>
    </citation>
    <scope>NUCLEOTIDE SEQUENCE [LARGE SCALE GENOMIC DNA]</scope>
    <source>
        <strain evidence="2">SolTubOtavaFocal</strain>
        <tissue evidence="2">Leaves</tissue>
    </source>
</reference>
<dbReference type="Pfam" id="PF14223">
    <property type="entry name" value="Retrotran_gag_2"/>
    <property type="match status" value="1"/>
</dbReference>
<evidence type="ECO:0000313" key="3">
    <source>
        <dbReference type="Proteomes" id="UP000826656"/>
    </source>
</evidence>
<dbReference type="Proteomes" id="UP000826656">
    <property type="component" value="Unassembled WGS sequence"/>
</dbReference>
<comment type="caution">
    <text evidence="2">The sequence shown here is derived from an EMBL/GenBank/DDBJ whole genome shotgun (WGS) entry which is preliminary data.</text>
</comment>
<evidence type="ECO:0000313" key="2">
    <source>
        <dbReference type="EMBL" id="KAH0758544.1"/>
    </source>
</evidence>
<accession>A0ABQ7V4U7</accession>
<feature type="compositionally biased region" description="Basic and acidic residues" evidence="1">
    <location>
        <begin position="168"/>
        <end position="180"/>
    </location>
</feature>
<evidence type="ECO:0008006" key="4">
    <source>
        <dbReference type="Google" id="ProtNLM"/>
    </source>
</evidence>
<dbReference type="EMBL" id="JAIVGD010000015">
    <property type="protein sequence ID" value="KAH0758544.1"/>
    <property type="molecule type" value="Genomic_DNA"/>
</dbReference>
<protein>
    <recommendedName>
        <fullName evidence="4">Retrovirus-related Pol polyprotein from transposon TNT 1-94</fullName>
    </recommendedName>
</protein>
<name>A0ABQ7V4U7_SOLTU</name>
<sequence length="231" mass="26370">MSRVKYEVTKFNGDSGFSTWQRRMRDLFIQQGLHKALGDKSKKLESMKLEDWEEMDEKAASAIRLHLTDVVINNIIDEESASNLGVKIEEEDKAIVLLNSFPSSYDNLATTILHGKDSIELKDVTSTFLLNEKMRKKPENHGQALITKSRGKSYQRSSRTMVDPELVESPRESSGHKNDDNTAAMVQNNDNVVLINEKEECMHLAGVESGWSTQHLTMPHRDQRRLHKDKC</sequence>
<feature type="region of interest" description="Disordered" evidence="1">
    <location>
        <begin position="135"/>
        <end position="185"/>
    </location>
</feature>
<gene>
    <name evidence="2" type="ORF">KY290_022037</name>
</gene>